<dbReference type="InterPro" id="IPR036869">
    <property type="entry name" value="J_dom_sf"/>
</dbReference>
<dbReference type="Gene3D" id="1.10.287.110">
    <property type="entry name" value="DnaJ domain"/>
    <property type="match status" value="1"/>
</dbReference>
<name>A0ABM9U9N0_9HYPH</name>
<sequence>MTTISPYPLQWPDNRTRLPANRRVRSPFRTGFGKAVDNVKASLRGFQKDAGIRIEHVVLSTNVDLMNDNPRDPGAAVWFTMDGEWVAFAVDRFPDVASNVQAIHHIIEARRTELRYGGLEIVRQTFRSFVALPAPRGWREVLGFSADKPDTITKERIEGAYRLAAQAAHPDRPGGSHEAMAALNRARDEALREVCAK</sequence>
<protein>
    <submittedName>
        <fullName evidence="1">DnaJ domain</fullName>
    </submittedName>
</protein>
<dbReference type="SUPFAM" id="SSF46565">
    <property type="entry name" value="Chaperone J-domain"/>
    <property type="match status" value="1"/>
</dbReference>
<evidence type="ECO:0000313" key="1">
    <source>
        <dbReference type="EMBL" id="CUA90839.1"/>
    </source>
</evidence>
<dbReference type="RefSeq" id="WP_072249615.1">
    <property type="nucleotide sequence ID" value="NZ_CYHC01000016.1"/>
</dbReference>
<comment type="caution">
    <text evidence="1">The sequence shown here is derived from an EMBL/GenBank/DDBJ whole genome shotgun (WGS) entry which is preliminary data.</text>
</comment>
<keyword evidence="2" id="KW-1185">Reference proteome</keyword>
<reference evidence="1 2" key="1">
    <citation type="submission" date="2015-08" db="EMBL/GenBank/DDBJ databases">
        <authorList>
            <person name="Varghese N."/>
        </authorList>
    </citation>
    <scope>NUCLEOTIDE SEQUENCE [LARGE SCALE GENOMIC DNA]</scope>
    <source>
        <strain evidence="1 2">DSM 18167</strain>
    </source>
</reference>
<evidence type="ECO:0000313" key="2">
    <source>
        <dbReference type="Proteomes" id="UP000182178"/>
    </source>
</evidence>
<dbReference type="EMBL" id="CYHC01000016">
    <property type="protein sequence ID" value="CUA90839.1"/>
    <property type="molecule type" value="Genomic_DNA"/>
</dbReference>
<proteinExistence type="predicted"/>
<organism evidence="1 2">
    <name type="scientific">Chelatococcus sambhunathii</name>
    <dbReference type="NCBI Taxonomy" id="363953"/>
    <lineage>
        <taxon>Bacteria</taxon>
        <taxon>Pseudomonadati</taxon>
        <taxon>Pseudomonadota</taxon>
        <taxon>Alphaproteobacteria</taxon>
        <taxon>Hyphomicrobiales</taxon>
        <taxon>Chelatococcaceae</taxon>
        <taxon>Chelatococcus</taxon>
    </lineage>
</organism>
<gene>
    <name evidence="1" type="ORF">Ga0061061_1165</name>
</gene>
<accession>A0ABM9U9N0</accession>
<dbReference type="Proteomes" id="UP000182178">
    <property type="component" value="Unassembled WGS sequence"/>
</dbReference>